<comment type="caution">
    <text evidence="5">The sequence shown here is derived from an EMBL/GenBank/DDBJ whole genome shotgun (WGS) entry which is preliminary data.</text>
</comment>
<dbReference type="InterPro" id="IPR036291">
    <property type="entry name" value="NAD(P)-bd_dom_sf"/>
</dbReference>
<dbReference type="InterPro" id="IPR013120">
    <property type="entry name" value="FAR_NAD-bd"/>
</dbReference>
<evidence type="ECO:0000313" key="5">
    <source>
        <dbReference type="EMBL" id="PHH73109.1"/>
    </source>
</evidence>
<evidence type="ECO:0000256" key="1">
    <source>
        <dbReference type="ARBA" id="ARBA00022450"/>
    </source>
</evidence>
<dbReference type="PROSITE" id="PS00455">
    <property type="entry name" value="AMP_BINDING"/>
    <property type="match status" value="1"/>
</dbReference>
<dbReference type="Gene3D" id="1.10.1200.10">
    <property type="entry name" value="ACP-like"/>
    <property type="match status" value="1"/>
</dbReference>
<reference evidence="5 6" key="1">
    <citation type="submission" date="2017-06" db="EMBL/GenBank/DDBJ databases">
        <title>Ant-infecting Ophiocordyceps genomes reveal a high diversity of potential behavioral manipulation genes and a possible major role for enterotoxins.</title>
        <authorList>
            <person name="De Bekker C."/>
            <person name="Evans H.C."/>
            <person name="Brachmann A."/>
            <person name="Hughes D.P."/>
        </authorList>
    </citation>
    <scope>NUCLEOTIDE SEQUENCE [LARGE SCALE GENOMIC DNA]</scope>
    <source>
        <strain evidence="5 6">1348a</strain>
    </source>
</reference>
<feature type="domain" description="Carrier" evidence="4">
    <location>
        <begin position="551"/>
        <end position="627"/>
    </location>
</feature>
<dbReference type="Pfam" id="PF07993">
    <property type="entry name" value="NAD_binding_4"/>
    <property type="match status" value="1"/>
</dbReference>
<evidence type="ECO:0000313" key="6">
    <source>
        <dbReference type="Proteomes" id="UP000224854"/>
    </source>
</evidence>
<dbReference type="EMBL" id="NJEU01000530">
    <property type="protein sequence ID" value="PHH73109.1"/>
    <property type="molecule type" value="Genomic_DNA"/>
</dbReference>
<dbReference type="Gene3D" id="3.40.50.12780">
    <property type="entry name" value="N-terminal domain of ligase-like"/>
    <property type="match status" value="1"/>
</dbReference>
<keyword evidence="1" id="KW-0596">Phosphopantetheine</keyword>
<accession>A0A2C5XI06</accession>
<dbReference type="InterPro" id="IPR020845">
    <property type="entry name" value="AMP-binding_CS"/>
</dbReference>
<organism evidence="5 6">
    <name type="scientific">Ophiocordyceps australis</name>
    <dbReference type="NCBI Taxonomy" id="1399860"/>
    <lineage>
        <taxon>Eukaryota</taxon>
        <taxon>Fungi</taxon>
        <taxon>Dikarya</taxon>
        <taxon>Ascomycota</taxon>
        <taxon>Pezizomycotina</taxon>
        <taxon>Sordariomycetes</taxon>
        <taxon>Hypocreomycetidae</taxon>
        <taxon>Hypocreales</taxon>
        <taxon>Ophiocordycipitaceae</taxon>
        <taxon>Ophiocordyceps</taxon>
    </lineage>
</organism>
<dbReference type="SUPFAM" id="SSF47336">
    <property type="entry name" value="ACP-like"/>
    <property type="match status" value="1"/>
</dbReference>
<protein>
    <recommendedName>
        <fullName evidence="4">Carrier domain-containing protein</fullName>
    </recommendedName>
</protein>
<dbReference type="InterPro" id="IPR051414">
    <property type="entry name" value="Adenylate-forming_Reductase"/>
</dbReference>
<dbReference type="Gene3D" id="3.40.50.720">
    <property type="entry name" value="NAD(P)-binding Rossmann-like Domain"/>
    <property type="match status" value="1"/>
</dbReference>
<evidence type="ECO:0000256" key="3">
    <source>
        <dbReference type="ARBA" id="ARBA00022857"/>
    </source>
</evidence>
<gene>
    <name evidence="5" type="ORF">CDD82_5653</name>
</gene>
<evidence type="ECO:0000256" key="2">
    <source>
        <dbReference type="ARBA" id="ARBA00022553"/>
    </source>
</evidence>
<dbReference type="PROSITE" id="PS50075">
    <property type="entry name" value="CARRIER"/>
    <property type="match status" value="1"/>
</dbReference>
<name>A0A2C5XI06_9HYPO</name>
<dbReference type="InterPro" id="IPR000873">
    <property type="entry name" value="AMP-dep_synth/lig_dom"/>
</dbReference>
<keyword evidence="6" id="KW-1185">Reference proteome</keyword>
<keyword evidence="2" id="KW-0597">Phosphoprotein</keyword>
<dbReference type="InterPro" id="IPR036736">
    <property type="entry name" value="ACP-like_sf"/>
</dbReference>
<proteinExistence type="predicted"/>
<keyword evidence="3" id="KW-0521">NADP</keyword>
<dbReference type="InterPro" id="IPR009081">
    <property type="entry name" value="PP-bd_ACP"/>
</dbReference>
<dbReference type="PANTHER" id="PTHR43439:SF2">
    <property type="entry name" value="ENZYME, PUTATIVE (JCVI)-RELATED"/>
    <property type="match status" value="1"/>
</dbReference>
<sequence length="1050" mass="115663">MTGSSYPTHRQNERLLTQVIDHVAQTDPEAVWMEYPRSASSYDQGFRQITYRQLATAVDKLAWYLHHNVEVESAFQTLAYIGPNDARYALIVYACIKTSFKVLFSSPRNSVAAHLDLFSKLGCRVLVTTKPTPPAVQGILSACQIRLVYLPSVEELLEGGGEPFPFTKTWAEARNHGFAVLHTSGSTGIPKPMVYTHDYITRNINAMQLAASSTRYLCLGQLLHQRRSIYVLPLFHGAGFFYVTCASVWFKACSIIPLSTCPPTIDSLRAILEHTGADWAVVSPSALNSLGQDAEMLEAISTKIQRIGFLGGSASLAMTHKVSRKMQVCSLYGSSECGSFGLLFPDAGGHGLASYLNFHPDVNALFCQHSTGAFELVIKRNDLLLHNQPVFCLFPELDEFRTKDLFAPHDTLAGFWQYKGRIDDVIVFSNGEKTNPQSFESHVCSHQLVAAALVFGTHREEAGLLIEPKAPAQHQDMIEALWPTIEQANLAAPAHARIAMSHICFASQAKPMVRTGKGTVKRPETLQLYKTEIDTMYTQCESVQASLVQPDNIDRVLDEIRCAYTTVTDCDAPPDDTNLFTVGMDSLQALRLARELRRRSGIAALEPSMIYRNPCIAALATRIQSCLIQDSLGQACSSSQELQRTLDEYKSKIRDIGAHDSFMATGCLADSQPGVKTVLLSGTTGYIGSYVLNQLLAHPSCPNLICLNRSADAKTQALRNKEHDQTLASDFSPDRVRFFSVDYTQPKLGLSDGDFAYLLQEVTLVIHNAWTVDFNLPLSAFSPVLDGVVNLVRLCNSARHRPVMAYISSVSAVIKMPARPIPERLVQDAEASGFGYGESKFVAEHMLHEATQCLGLKAKVLRVAQVSGAAYSPGLWNPRDWLPRLVMSSKYLGAIPKTLGTLQVIDWLPVDMLARLVTDICIKSNDAQFAVYHAVNPSLTTWTELLPSVISELEADGSSVLPVSGAEWIQRLRQSAAEVDGAKRTQQANSDAENPALSLLEFFEHTLNQGEPSDSRVWSVENSLAASESLQETGSIRPEWMGRWVRGLLA</sequence>
<evidence type="ECO:0000259" key="4">
    <source>
        <dbReference type="PROSITE" id="PS50075"/>
    </source>
</evidence>
<dbReference type="Proteomes" id="UP000224854">
    <property type="component" value="Unassembled WGS sequence"/>
</dbReference>
<dbReference type="PROSITE" id="PS00012">
    <property type="entry name" value="PHOSPHOPANTETHEINE"/>
    <property type="match status" value="1"/>
</dbReference>
<dbReference type="InterPro" id="IPR006162">
    <property type="entry name" value="Ppantetheine_attach_site"/>
</dbReference>
<dbReference type="SUPFAM" id="SSF56801">
    <property type="entry name" value="Acetyl-CoA synthetase-like"/>
    <property type="match status" value="1"/>
</dbReference>
<dbReference type="InterPro" id="IPR042099">
    <property type="entry name" value="ANL_N_sf"/>
</dbReference>
<dbReference type="Pfam" id="PF00550">
    <property type="entry name" value="PP-binding"/>
    <property type="match status" value="1"/>
</dbReference>
<dbReference type="PANTHER" id="PTHR43439">
    <property type="entry name" value="PHENYLACETATE-COENZYME A LIGASE"/>
    <property type="match status" value="1"/>
</dbReference>
<dbReference type="Pfam" id="PF23562">
    <property type="entry name" value="AMP-binding_C_3"/>
    <property type="match status" value="1"/>
</dbReference>
<dbReference type="SUPFAM" id="SSF51735">
    <property type="entry name" value="NAD(P)-binding Rossmann-fold domains"/>
    <property type="match status" value="1"/>
</dbReference>
<dbReference type="OrthoDB" id="429813at2759"/>
<dbReference type="AlphaFoldDB" id="A0A2C5XI06"/>
<dbReference type="Pfam" id="PF00501">
    <property type="entry name" value="AMP-binding"/>
    <property type="match status" value="1"/>
</dbReference>